<comment type="caution">
    <text evidence="2">The sequence shown here is derived from an EMBL/GenBank/DDBJ whole genome shotgun (WGS) entry which is preliminary data.</text>
</comment>
<keyword evidence="3" id="KW-1185">Reference proteome</keyword>
<gene>
    <name evidence="2" type="ORF">F1189_04905</name>
</gene>
<evidence type="ECO:0000313" key="2">
    <source>
        <dbReference type="EMBL" id="KAA5613402.1"/>
    </source>
</evidence>
<organism evidence="2 3">
    <name type="scientific">Rhodovastum atsumiense</name>
    <dbReference type="NCBI Taxonomy" id="504468"/>
    <lineage>
        <taxon>Bacteria</taxon>
        <taxon>Pseudomonadati</taxon>
        <taxon>Pseudomonadota</taxon>
        <taxon>Alphaproteobacteria</taxon>
        <taxon>Acetobacterales</taxon>
        <taxon>Acetobacteraceae</taxon>
        <taxon>Rhodovastum</taxon>
    </lineage>
</organism>
<dbReference type="InterPro" id="IPR052155">
    <property type="entry name" value="Biofilm_reg_signaling"/>
</dbReference>
<feature type="region of interest" description="Disordered" evidence="1">
    <location>
        <begin position="83"/>
        <end position="107"/>
    </location>
</feature>
<accession>A0A5M6IYK9</accession>
<dbReference type="InterPro" id="IPR043128">
    <property type="entry name" value="Rev_trsase/Diguanyl_cyclase"/>
</dbReference>
<feature type="compositionally biased region" description="Polar residues" evidence="1">
    <location>
        <begin position="96"/>
        <end position="107"/>
    </location>
</feature>
<protein>
    <submittedName>
        <fullName evidence="2">Diguanylate cyclase</fullName>
    </submittedName>
</protein>
<dbReference type="Proteomes" id="UP000325255">
    <property type="component" value="Unassembled WGS sequence"/>
</dbReference>
<evidence type="ECO:0000313" key="3">
    <source>
        <dbReference type="Proteomes" id="UP000325255"/>
    </source>
</evidence>
<dbReference type="Gene3D" id="3.30.70.270">
    <property type="match status" value="1"/>
</dbReference>
<sequence length="107" mass="11764">MHHDAGAAAAARVRHLARLQLIVTNLLDESAVGGIVATCHDVTERRTYERELTTFAFTDPLTGLANRACFKERLQQALAAADAGGALDRRAVPRSRQLQVHQRQPRP</sequence>
<dbReference type="PANTHER" id="PTHR44757">
    <property type="entry name" value="DIGUANYLATE CYCLASE DGCP"/>
    <property type="match status" value="1"/>
</dbReference>
<reference evidence="2 3" key="1">
    <citation type="submission" date="2019-09" db="EMBL/GenBank/DDBJ databases">
        <title>Genome sequence of Rhodovastum atsumiense, a diverse member of the Acetobacteraceae family of non-sulfur purple photosynthetic bacteria.</title>
        <authorList>
            <person name="Meyer T."/>
            <person name="Kyndt J."/>
        </authorList>
    </citation>
    <scope>NUCLEOTIDE SEQUENCE [LARGE SCALE GENOMIC DNA]</scope>
    <source>
        <strain evidence="2 3">DSM 21279</strain>
    </source>
</reference>
<name>A0A5M6IYK9_9PROT</name>
<dbReference type="EMBL" id="VWPK01000006">
    <property type="protein sequence ID" value="KAA5613402.1"/>
    <property type="molecule type" value="Genomic_DNA"/>
</dbReference>
<dbReference type="PANTHER" id="PTHR44757:SF2">
    <property type="entry name" value="BIOFILM ARCHITECTURE MAINTENANCE PROTEIN MBAA"/>
    <property type="match status" value="1"/>
</dbReference>
<proteinExistence type="predicted"/>
<evidence type="ECO:0000256" key="1">
    <source>
        <dbReference type="SAM" id="MobiDB-lite"/>
    </source>
</evidence>
<dbReference type="AlphaFoldDB" id="A0A5M6IYK9"/>